<comment type="caution">
    <text evidence="3">The sequence shown here is derived from an EMBL/GenBank/DDBJ whole genome shotgun (WGS) entry which is preliminary data.</text>
</comment>
<reference evidence="3 4" key="1">
    <citation type="submission" date="2017-03" db="EMBL/GenBank/DDBJ databases">
        <title>Lifting the veil on microbial sulfur biogeochemistry in mining wastewaters.</title>
        <authorList>
            <person name="Kantor R.S."/>
            <person name="Colenbrander Nelson T."/>
            <person name="Marshall S."/>
            <person name="Bennett D."/>
            <person name="Apte S."/>
            <person name="Camacho D."/>
            <person name="Thomas B.C."/>
            <person name="Warren L.A."/>
            <person name="Banfield J.F."/>
        </authorList>
    </citation>
    <scope>NUCLEOTIDE SEQUENCE [LARGE SCALE GENOMIC DNA]</scope>
    <source>
        <strain evidence="3">32-69-9</strain>
    </source>
</reference>
<feature type="compositionally biased region" description="Low complexity" evidence="1">
    <location>
        <begin position="167"/>
        <end position="180"/>
    </location>
</feature>
<dbReference type="InterPro" id="IPR000073">
    <property type="entry name" value="AB_hydrolase_1"/>
</dbReference>
<dbReference type="Pfam" id="PF12697">
    <property type="entry name" value="Abhydrolase_6"/>
    <property type="match status" value="1"/>
</dbReference>
<dbReference type="Proteomes" id="UP000215595">
    <property type="component" value="Unassembled WGS sequence"/>
</dbReference>
<organism evidence="3 4">
    <name type="scientific">Brevundimonas subvibrioides</name>
    <dbReference type="NCBI Taxonomy" id="74313"/>
    <lineage>
        <taxon>Bacteria</taxon>
        <taxon>Pseudomonadati</taxon>
        <taxon>Pseudomonadota</taxon>
        <taxon>Alphaproteobacteria</taxon>
        <taxon>Caulobacterales</taxon>
        <taxon>Caulobacteraceae</taxon>
        <taxon>Brevundimonas</taxon>
    </lineage>
</organism>
<evidence type="ECO:0000313" key="4">
    <source>
        <dbReference type="Proteomes" id="UP000215595"/>
    </source>
</evidence>
<dbReference type="Gene3D" id="3.40.50.1820">
    <property type="entry name" value="alpha/beta hydrolase"/>
    <property type="match status" value="1"/>
</dbReference>
<feature type="region of interest" description="Disordered" evidence="1">
    <location>
        <begin position="167"/>
        <end position="191"/>
    </location>
</feature>
<gene>
    <name evidence="3" type="ORF">B7Z01_06845</name>
</gene>
<evidence type="ECO:0000313" key="3">
    <source>
        <dbReference type="EMBL" id="OYX34051.1"/>
    </source>
</evidence>
<accession>A0A258FNH9</accession>
<protein>
    <recommendedName>
        <fullName evidence="2">AB hydrolase-1 domain-containing protein</fullName>
    </recommendedName>
</protein>
<dbReference type="PANTHER" id="PTHR46438:SF11">
    <property type="entry name" value="LIPASE-RELATED"/>
    <property type="match status" value="1"/>
</dbReference>
<dbReference type="SUPFAM" id="SSF53474">
    <property type="entry name" value="alpha/beta-Hydrolases"/>
    <property type="match status" value="1"/>
</dbReference>
<evidence type="ECO:0000259" key="2">
    <source>
        <dbReference type="Pfam" id="PF12697"/>
    </source>
</evidence>
<name>A0A258FNH9_9CAUL</name>
<dbReference type="PANTHER" id="PTHR46438">
    <property type="entry name" value="ALPHA/BETA-HYDROLASES SUPERFAMILY PROTEIN"/>
    <property type="match status" value="1"/>
</dbReference>
<sequence>MGRNGSQTLPTWTRAAMVGVMGGAVLAFATTASGGAVEAAQSRRLITSDGARLHYLEAGPSGAPTILFVPGWTMPGWIFERQIAALSDRFHVLALDPRGQGDSEVTRFGYTHERRGRDVGELIDQAATGPVVLVGWSLGVLDSLAWVAQAGDDRIAGLVLIDNSIGEGPAPRPAAGATRPAEPPTRSPDERRARRAAFVAGMFARDPGPDWRERLTDQALRMTPEDERRLLAYDAPRAYWRAAVHSTTKPVLYAVRPRWRTQGETLIATHPDAEMVVFEDAGHALFVDEADRFNALLTHFMDRRVAAPRPLQ</sequence>
<evidence type="ECO:0000256" key="1">
    <source>
        <dbReference type="SAM" id="MobiDB-lite"/>
    </source>
</evidence>
<proteinExistence type="predicted"/>
<dbReference type="AlphaFoldDB" id="A0A258FNH9"/>
<dbReference type="InterPro" id="IPR029058">
    <property type="entry name" value="AB_hydrolase_fold"/>
</dbReference>
<dbReference type="EMBL" id="NCEB01000011">
    <property type="protein sequence ID" value="OYX34051.1"/>
    <property type="molecule type" value="Genomic_DNA"/>
</dbReference>
<feature type="domain" description="AB hydrolase-1" evidence="2">
    <location>
        <begin position="66"/>
        <end position="295"/>
    </location>
</feature>